<evidence type="ECO:0000313" key="1">
    <source>
        <dbReference type="EMBL" id="AQP49487.1"/>
    </source>
</evidence>
<dbReference type="KEGG" id="tfa:BW733_00175"/>
<gene>
    <name evidence="1" type="ORF">BW733_00175</name>
</gene>
<organism evidence="1 2">
    <name type="scientific">Tessaracoccus flavescens</name>
    <dbReference type="NCBI Taxonomy" id="399497"/>
    <lineage>
        <taxon>Bacteria</taxon>
        <taxon>Bacillati</taxon>
        <taxon>Actinomycetota</taxon>
        <taxon>Actinomycetes</taxon>
        <taxon>Propionibacteriales</taxon>
        <taxon>Propionibacteriaceae</taxon>
        <taxon>Tessaracoccus</taxon>
    </lineage>
</organism>
<dbReference type="Proteomes" id="UP000188235">
    <property type="component" value="Chromosome"/>
</dbReference>
<dbReference type="OrthoDB" id="1395176at2"/>
<proteinExistence type="predicted"/>
<name>A0A1Q2CTQ5_9ACTN</name>
<dbReference type="RefSeq" id="WP_077346830.1">
    <property type="nucleotide sequence ID" value="NZ_CP019607.1"/>
</dbReference>
<dbReference type="STRING" id="399497.BW733_00175"/>
<keyword evidence="2" id="KW-1185">Reference proteome</keyword>
<sequence length="108" mass="11866">MGTLSIAQKTILESVLGMQGGFVLDFSNTSFGQFFDALGVDIFEEQYAENGTSKANRLRVFWRLADDAEVSAALIAFADYVEAKNAVQAGALDVLTTEIEYARRVCWT</sequence>
<reference evidence="1 2" key="1">
    <citation type="journal article" date="2008" name="Int. J. Syst. Evol. Microbiol.">
        <title>Tessaracoccus flavescens sp. nov., isolated from marine sediment.</title>
        <authorList>
            <person name="Lee D.W."/>
            <person name="Lee S.D."/>
        </authorList>
    </citation>
    <scope>NUCLEOTIDE SEQUENCE [LARGE SCALE GENOMIC DNA]</scope>
    <source>
        <strain evidence="1 2">SST-39T</strain>
    </source>
</reference>
<protein>
    <submittedName>
        <fullName evidence="1">Uncharacterized protein</fullName>
    </submittedName>
</protein>
<evidence type="ECO:0000313" key="2">
    <source>
        <dbReference type="Proteomes" id="UP000188235"/>
    </source>
</evidence>
<accession>A0A1Q2CTQ5</accession>
<dbReference type="EMBL" id="CP019607">
    <property type="protein sequence ID" value="AQP49487.1"/>
    <property type="molecule type" value="Genomic_DNA"/>
</dbReference>
<dbReference type="AlphaFoldDB" id="A0A1Q2CTQ5"/>